<evidence type="ECO:0000313" key="2">
    <source>
        <dbReference type="EMBL" id="TWW65865.1"/>
    </source>
</evidence>
<organism evidence="2 3">
    <name type="scientific">Takifugu flavidus</name>
    <name type="common">sansaifugu</name>
    <dbReference type="NCBI Taxonomy" id="433684"/>
    <lineage>
        <taxon>Eukaryota</taxon>
        <taxon>Metazoa</taxon>
        <taxon>Chordata</taxon>
        <taxon>Craniata</taxon>
        <taxon>Vertebrata</taxon>
        <taxon>Euteleostomi</taxon>
        <taxon>Actinopterygii</taxon>
        <taxon>Neopterygii</taxon>
        <taxon>Teleostei</taxon>
        <taxon>Neoteleostei</taxon>
        <taxon>Acanthomorphata</taxon>
        <taxon>Eupercaria</taxon>
        <taxon>Tetraodontiformes</taxon>
        <taxon>Tetradontoidea</taxon>
        <taxon>Tetraodontidae</taxon>
        <taxon>Takifugu</taxon>
    </lineage>
</organism>
<proteinExistence type="predicted"/>
<reference evidence="2 3" key="1">
    <citation type="submission" date="2019-04" db="EMBL/GenBank/DDBJ databases">
        <title>Chromosome genome assembly for Takifugu flavidus.</title>
        <authorList>
            <person name="Xiao S."/>
        </authorList>
    </citation>
    <scope>NUCLEOTIDE SEQUENCE [LARGE SCALE GENOMIC DNA]</scope>
    <source>
        <strain evidence="2">HTHZ2018</strain>
        <tissue evidence="2">Muscle</tissue>
    </source>
</reference>
<evidence type="ECO:0000256" key="1">
    <source>
        <dbReference type="SAM" id="MobiDB-lite"/>
    </source>
</evidence>
<accession>A0A5C6NFN2</accession>
<comment type="caution">
    <text evidence="2">The sequence shown here is derived from an EMBL/GenBank/DDBJ whole genome shotgun (WGS) entry which is preliminary data.</text>
</comment>
<sequence>MTTWGFLLKKSYGLRGQCGTSSKIRSDTGQKHSTKAESRLEMRKAKAEPAKHKSGYAVLKERAEEPEEKDELRSSGPARPISWCCSGEVFERTWSSLVYCSDTE</sequence>
<name>A0A5C6NFN2_9TELE</name>
<feature type="region of interest" description="Disordered" evidence="1">
    <location>
        <begin position="18"/>
        <end position="77"/>
    </location>
</feature>
<feature type="compositionally biased region" description="Basic and acidic residues" evidence="1">
    <location>
        <begin position="24"/>
        <end position="51"/>
    </location>
</feature>
<dbReference type="Proteomes" id="UP000324091">
    <property type="component" value="Chromosome 21"/>
</dbReference>
<protein>
    <submittedName>
        <fullName evidence="2">Uncharacterized protein</fullName>
    </submittedName>
</protein>
<evidence type="ECO:0000313" key="3">
    <source>
        <dbReference type="Proteomes" id="UP000324091"/>
    </source>
</evidence>
<gene>
    <name evidence="2" type="ORF">D4764_21G0007650</name>
</gene>
<keyword evidence="3" id="KW-1185">Reference proteome</keyword>
<dbReference type="AlphaFoldDB" id="A0A5C6NFN2"/>
<dbReference type="EMBL" id="RHFK02000014">
    <property type="protein sequence ID" value="TWW65865.1"/>
    <property type="molecule type" value="Genomic_DNA"/>
</dbReference>